<name>A0A1G2HFD0_9BACT</name>
<comment type="caution">
    <text evidence="2">The sequence shown here is derived from an EMBL/GenBank/DDBJ whole genome shotgun (WGS) entry which is preliminary data.</text>
</comment>
<organism evidence="2 3">
    <name type="scientific">Candidatus Spechtbacteria bacterium RIFCSPLOWO2_01_FULL_43_12</name>
    <dbReference type="NCBI Taxonomy" id="1802162"/>
    <lineage>
        <taxon>Bacteria</taxon>
        <taxon>Candidatus Spechtiibacteriota</taxon>
    </lineage>
</organism>
<evidence type="ECO:0000313" key="3">
    <source>
        <dbReference type="Proteomes" id="UP000178835"/>
    </source>
</evidence>
<protein>
    <recommendedName>
        <fullName evidence="4">Type II secretion system protein</fullName>
    </recommendedName>
</protein>
<dbReference type="EMBL" id="MHOH01000004">
    <property type="protein sequence ID" value="OGZ61197.1"/>
    <property type="molecule type" value="Genomic_DNA"/>
</dbReference>
<evidence type="ECO:0000313" key="2">
    <source>
        <dbReference type="EMBL" id="OGZ61197.1"/>
    </source>
</evidence>
<sequence length="176" mass="20008">MNKTDKNYGFTIVEFIIYIALFAFVMLFLVQFLIGILESQVQTKAREEVINNAVSAINRIDFEVRHSARVYDPTSVFSSDNGQLSLATRKDPGIEETETYVDIFLNDEGRLCTKREVSGIVCFTSEQVVVTALRFEKVEADPEGAKVTITLEYNTEMQENKAPYTLETSVQTRGYY</sequence>
<accession>A0A1G2HFD0</accession>
<reference evidence="2 3" key="1">
    <citation type="journal article" date="2016" name="Nat. Commun.">
        <title>Thousands of microbial genomes shed light on interconnected biogeochemical processes in an aquifer system.</title>
        <authorList>
            <person name="Anantharaman K."/>
            <person name="Brown C.T."/>
            <person name="Hug L.A."/>
            <person name="Sharon I."/>
            <person name="Castelle C.J."/>
            <person name="Probst A.J."/>
            <person name="Thomas B.C."/>
            <person name="Singh A."/>
            <person name="Wilkins M.J."/>
            <person name="Karaoz U."/>
            <person name="Brodie E.L."/>
            <person name="Williams K.H."/>
            <person name="Hubbard S.S."/>
            <person name="Banfield J.F."/>
        </authorList>
    </citation>
    <scope>NUCLEOTIDE SEQUENCE [LARGE SCALE GENOMIC DNA]</scope>
</reference>
<dbReference type="AlphaFoldDB" id="A0A1G2HFD0"/>
<keyword evidence="1" id="KW-1133">Transmembrane helix</keyword>
<dbReference type="Proteomes" id="UP000178835">
    <property type="component" value="Unassembled WGS sequence"/>
</dbReference>
<keyword evidence="1" id="KW-0472">Membrane</keyword>
<evidence type="ECO:0000256" key="1">
    <source>
        <dbReference type="SAM" id="Phobius"/>
    </source>
</evidence>
<keyword evidence="1" id="KW-0812">Transmembrane</keyword>
<gene>
    <name evidence="2" type="ORF">A2919_00375</name>
</gene>
<proteinExistence type="predicted"/>
<evidence type="ECO:0008006" key="4">
    <source>
        <dbReference type="Google" id="ProtNLM"/>
    </source>
</evidence>
<feature type="transmembrane region" description="Helical" evidence="1">
    <location>
        <begin position="15"/>
        <end position="37"/>
    </location>
</feature>